<dbReference type="Pfam" id="PF13715">
    <property type="entry name" value="CarbopepD_reg_2"/>
    <property type="match status" value="1"/>
</dbReference>
<dbReference type="KEGG" id="hhy:Halhy_5091"/>
<sequence length="1868" mass="212251">MKNYTTHSLILALTLMASILFGQSPYVRFFRLHPTEADYLYHHPSKKPDSTFFHTSISSTQAEHEIGHYLKVSPFGESAYVALYTNSPIRVQVLNNRHDLSILVKDTLGQNLSSAEVFLDQKKIRYDPVTESFHCKRSPKTGVLKVRIPSHSTYYELERQGRKIPILAPYDRFASTAVGRVVTWPLRVLSTPVRYVARSIRSRHWSLPWKYWFPRNYNREMQGYIALSQPIYRIGDTLKMKAYVTAPGGRPLGAKLELNIAQRWPKQVLNKTIEPEKPGVYIFDWPLADTLDIDRDYSISIAHPGHERWSDLSQPFRLEAYELDEIKYELNSATTTFQRGEKCILTLSAKTTNGLSVPDAEAEIFLLAGAIHRFYAEQVVVPDTLWRSKESLGVRGEWRLVLPDSLFPEASMDIRCHVYFNNSAGQLDFKEKVVKFLNQSDVKLSLDKFEVLATSATVIPDSLLLEEYFIGGEKHQKRVLLPTRFPLNPNVSSYRLVGKTPDAQSTLDLQQENHQVTAEGNRSNDSIQLQIQNPRRLPLWYQIKTGNDLVEEGLTKDSSWLWQRRDVSASAYHLYYQYLWAGEIYNQNEEFRHYSKALSIELEGPDRVIPGQENSYQVKVTRSSGRPAKGVDLSAGAINAQFGPQTSYSAPNIGFRKQLSPQVFPRFELNTLDPDYNLPMSRFLVQTFHLQDTLYYQYRYTTQLLSERRDSSIQRDSFYQSIAQFAPYVVKGGKMQPIYLIYANRKLLYYYDTQDSQPYSFVAPAGSNKIVIRTREHEYILDSVQLRKGEKLEFVINEDYWPSGQNPVKIGRLEKPNYFSDAEKNLVNRSIFALHQIRAGDSIFIWDHLQNIHFATYQSGGHYHIGPFASGASLSYVNINHFKKSFVFEPGFSYDVAKTRERLYEYKVLPDLKKQPLLPKTIRHPAIGQYSISPRSVRTFSPPRRSILFDKIPDKEEKLSGKYQFAYPVSGLQPDSTRLLLVLIRNEAKGQKWTLAPSTRRINNLPAGIYELLLFSETEAVFRKNIQIHRDTLLFEDLSNIRFSKVDSLLPSILGQNYVPIQPVNSTSSINNTYNGRTQLLRGRILDDSGEPLIGAAVMVKGTSIGAVTDIDGYYSLPVPFGAYTLVTSYTGFSTQEIDYDAGRRYGSTDFTLNASENQLSEVVVTGYGTMRTKNLSGTVALTAGNVAGIVAGVNVRGSRSGTEYYLDGVRIGAGKSMDTILSYAGIRSSFHDHAFWQPRLRSNRYGEAQFKVKFPDDITNWKTFVIGADKNRQAGLYTGNIQSYKPLMAQLNLPRFLVHGDRTTLNGKVLNYTNDTFALRTHFQAADQRIYEKQNQVKEGLVEKSEYQAPSHGDSLQFRYALETAQGYIDGEQRKIPLLPIGTLEADGVFLLIERDTVLNFGDKIGQIKFRAQPSTLPLLLEDLQYLRDYPYACNEQTASKLIGLLSEKQIRQSLNQTFTGEKMIREAVTRLGKAQNADGSWGWWPNGPANVWMSNYVLRALSSAQQAGFSNPALESGLRWLSSQWPSQRETTRLKSLQTLLLAGQKIDSTGLRDSLAKPQKLLCDRLLSAWIQQELGYKPALDTLFKYRKLDTHGGAFWEENAAQHWTYHWNNNRIANTLLAYEIAKKAGLTEEIKRIRLHLLARRGYTHHGMRLGNGWRNTLEVASVIKTILPELAQGNSLHVGSLQLSGALEGTVDKQVLEATFTANSPLKLSVKGSGPFFCTAYQEFWNTNPTPKADLFAVSSHLEEAGEPIKTLQFGKAAQLVAEVDVKQEGQYVMIEIPIPAGCSYGEKSNGYRFPEVHREYFAEKVSIFCENLPVGKHRFVVNLEPRFSGTYTLNPLRVEEMYFPVLYGRNSVETLKIRP</sequence>
<dbReference type="GO" id="GO:0005615">
    <property type="term" value="C:extracellular space"/>
    <property type="evidence" value="ECO:0007669"/>
    <property type="project" value="InterPro"/>
</dbReference>
<dbReference type="HOGENOM" id="CLU_236658_0_0_10"/>
<dbReference type="SUPFAM" id="SSF48239">
    <property type="entry name" value="Terpenoid cyclases/Protein prenyltransferases"/>
    <property type="match status" value="1"/>
</dbReference>
<dbReference type="Pfam" id="PF00207">
    <property type="entry name" value="A2M"/>
    <property type="match status" value="1"/>
</dbReference>
<dbReference type="InterPro" id="IPR041246">
    <property type="entry name" value="Bact_MG10"/>
</dbReference>
<dbReference type="Gene3D" id="1.50.10.20">
    <property type="match status" value="1"/>
</dbReference>
<dbReference type="Pfam" id="PF07678">
    <property type="entry name" value="TED_complement"/>
    <property type="match status" value="1"/>
</dbReference>
<reference evidence="2 3" key="1">
    <citation type="journal article" date="2011" name="Stand. Genomic Sci.">
        <title>Complete genome sequence of Haliscomenobacter hydrossis type strain (O).</title>
        <authorList>
            <consortium name="US DOE Joint Genome Institute (JGI-PGF)"/>
            <person name="Daligault H."/>
            <person name="Lapidus A."/>
            <person name="Zeytun A."/>
            <person name="Nolan M."/>
            <person name="Lucas S."/>
            <person name="Del Rio T.G."/>
            <person name="Tice H."/>
            <person name="Cheng J.F."/>
            <person name="Tapia R."/>
            <person name="Han C."/>
            <person name="Goodwin L."/>
            <person name="Pitluck S."/>
            <person name="Liolios K."/>
            <person name="Pagani I."/>
            <person name="Ivanova N."/>
            <person name="Huntemann M."/>
            <person name="Mavromatis K."/>
            <person name="Mikhailova N."/>
            <person name="Pati A."/>
            <person name="Chen A."/>
            <person name="Palaniappan K."/>
            <person name="Land M."/>
            <person name="Hauser L."/>
            <person name="Brambilla E.M."/>
            <person name="Rohde M."/>
            <person name="Verbarg S."/>
            <person name="Goker M."/>
            <person name="Bristow J."/>
            <person name="Eisen J.A."/>
            <person name="Markowitz V."/>
            <person name="Hugenholtz P."/>
            <person name="Kyrpides N.C."/>
            <person name="Klenk H.P."/>
            <person name="Woyke T."/>
        </authorList>
    </citation>
    <scope>NUCLEOTIDE SEQUENCE [LARGE SCALE GENOMIC DNA]</scope>
    <source>
        <strain evidence="3">ATCC 27775 / DSM 1100 / LMG 10767 / O</strain>
    </source>
</reference>
<protein>
    <submittedName>
        <fullName evidence="2">Alpha-2-macroglobulin</fullName>
    </submittedName>
</protein>
<dbReference type="Pfam" id="PF17973">
    <property type="entry name" value="bMG10"/>
    <property type="match status" value="1"/>
</dbReference>
<dbReference type="InterPro" id="IPR051802">
    <property type="entry name" value="YfhM-like"/>
</dbReference>
<name>F4L3E0_HALH1</name>
<dbReference type="InterPro" id="IPR001599">
    <property type="entry name" value="Macroglobln_a2"/>
</dbReference>
<dbReference type="InterPro" id="IPR008969">
    <property type="entry name" value="CarboxyPept-like_regulatory"/>
</dbReference>
<dbReference type="GO" id="GO:0004866">
    <property type="term" value="F:endopeptidase inhibitor activity"/>
    <property type="evidence" value="ECO:0007669"/>
    <property type="project" value="InterPro"/>
</dbReference>
<feature type="domain" description="Alpha-2-macroglobulin" evidence="1">
    <location>
        <begin position="1235"/>
        <end position="1324"/>
    </location>
</feature>
<dbReference type="SUPFAM" id="SSF49464">
    <property type="entry name" value="Carboxypeptidase regulatory domain-like"/>
    <property type="match status" value="1"/>
</dbReference>
<dbReference type="PANTHER" id="PTHR40094:SF1">
    <property type="entry name" value="UBIQUITIN DOMAIN-CONTAINING PROTEIN"/>
    <property type="match status" value="1"/>
</dbReference>
<accession>F4L3E0</accession>
<dbReference type="Proteomes" id="UP000008461">
    <property type="component" value="Chromosome"/>
</dbReference>
<dbReference type="SMART" id="SM01360">
    <property type="entry name" value="A2M"/>
    <property type="match status" value="1"/>
</dbReference>
<dbReference type="Gene3D" id="2.60.40.1120">
    <property type="entry name" value="Carboxypeptidase-like, regulatory domain"/>
    <property type="match status" value="1"/>
</dbReference>
<evidence type="ECO:0000259" key="1">
    <source>
        <dbReference type="SMART" id="SM01360"/>
    </source>
</evidence>
<evidence type="ECO:0000313" key="3">
    <source>
        <dbReference type="Proteomes" id="UP000008461"/>
    </source>
</evidence>
<proteinExistence type="predicted"/>
<dbReference type="STRING" id="760192.Halhy_5091"/>
<dbReference type="eggNOG" id="COG2373">
    <property type="taxonomic scope" value="Bacteria"/>
</dbReference>
<reference key="2">
    <citation type="submission" date="2011-04" db="EMBL/GenBank/DDBJ databases">
        <title>Complete sequence of chromosome of Haliscomenobacter hydrossis DSM 1100.</title>
        <authorList>
            <consortium name="US DOE Joint Genome Institute (JGI-PGF)"/>
            <person name="Lucas S."/>
            <person name="Han J."/>
            <person name="Lapidus A."/>
            <person name="Bruce D."/>
            <person name="Goodwin L."/>
            <person name="Pitluck S."/>
            <person name="Peters L."/>
            <person name="Kyrpides N."/>
            <person name="Mavromatis K."/>
            <person name="Ivanova N."/>
            <person name="Ovchinnikova G."/>
            <person name="Pagani I."/>
            <person name="Daligault H."/>
            <person name="Detter J.C."/>
            <person name="Han C."/>
            <person name="Land M."/>
            <person name="Hauser L."/>
            <person name="Markowitz V."/>
            <person name="Cheng J.-F."/>
            <person name="Hugenholtz P."/>
            <person name="Woyke T."/>
            <person name="Wu D."/>
            <person name="Verbarg S."/>
            <person name="Frueling A."/>
            <person name="Brambilla E."/>
            <person name="Klenk H.-P."/>
            <person name="Eisen J.A."/>
        </authorList>
    </citation>
    <scope>NUCLEOTIDE SEQUENCE</scope>
    <source>
        <strain>DSM 1100</strain>
    </source>
</reference>
<dbReference type="InterPro" id="IPR011626">
    <property type="entry name" value="Alpha-macroglobulin_TED"/>
</dbReference>
<organism evidence="2 3">
    <name type="scientific">Haliscomenobacter hydrossis (strain ATCC 27775 / DSM 1100 / LMG 10767 / O)</name>
    <dbReference type="NCBI Taxonomy" id="760192"/>
    <lineage>
        <taxon>Bacteria</taxon>
        <taxon>Pseudomonadati</taxon>
        <taxon>Bacteroidota</taxon>
        <taxon>Saprospiria</taxon>
        <taxon>Saprospirales</taxon>
        <taxon>Haliscomenobacteraceae</taxon>
        <taxon>Haliscomenobacter</taxon>
    </lineage>
</organism>
<gene>
    <name evidence="2" type="ordered locus">Halhy_5091</name>
</gene>
<dbReference type="RefSeq" id="WP_013767452.1">
    <property type="nucleotide sequence ID" value="NC_015510.1"/>
</dbReference>
<dbReference type="EMBL" id="CP002691">
    <property type="protein sequence ID" value="AEE52917.1"/>
    <property type="molecule type" value="Genomic_DNA"/>
</dbReference>
<dbReference type="PANTHER" id="PTHR40094">
    <property type="entry name" value="ALPHA-2-MACROGLOBULIN HOMOLOG"/>
    <property type="match status" value="1"/>
</dbReference>
<dbReference type="InterPro" id="IPR008930">
    <property type="entry name" value="Terpenoid_cyclase/PrenylTrfase"/>
</dbReference>
<dbReference type="OrthoDB" id="9767116at2"/>
<evidence type="ECO:0000313" key="2">
    <source>
        <dbReference type="EMBL" id="AEE52917.1"/>
    </source>
</evidence>
<keyword evidence="3" id="KW-1185">Reference proteome</keyword>